<evidence type="ECO:0000256" key="1">
    <source>
        <dbReference type="SAM" id="MobiDB-lite"/>
    </source>
</evidence>
<feature type="region of interest" description="Disordered" evidence="1">
    <location>
        <begin position="114"/>
        <end position="137"/>
    </location>
</feature>
<dbReference type="EMBL" id="JAFFZM010000002">
    <property type="protein sequence ID" value="MBO8197602.1"/>
    <property type="molecule type" value="Genomic_DNA"/>
</dbReference>
<organism evidence="2 3">
    <name type="scientific">Streptomyces smyrnaeus</name>
    <dbReference type="NCBI Taxonomy" id="1387713"/>
    <lineage>
        <taxon>Bacteria</taxon>
        <taxon>Bacillati</taxon>
        <taxon>Actinomycetota</taxon>
        <taxon>Actinomycetes</taxon>
        <taxon>Kitasatosporales</taxon>
        <taxon>Streptomycetaceae</taxon>
        <taxon>Streptomyces</taxon>
    </lineage>
</organism>
<keyword evidence="3" id="KW-1185">Reference proteome</keyword>
<comment type="caution">
    <text evidence="2">The sequence shown here is derived from an EMBL/GenBank/DDBJ whole genome shotgun (WGS) entry which is preliminary data.</text>
</comment>
<protein>
    <recommendedName>
        <fullName evidence="4">Secreted protein</fullName>
    </recommendedName>
</protein>
<proteinExistence type="predicted"/>
<gene>
    <name evidence="2" type="ORF">JW613_04640</name>
</gene>
<dbReference type="GeneID" id="96257884"/>
<dbReference type="RefSeq" id="WP_209209419.1">
    <property type="nucleotide sequence ID" value="NZ_JAFFZM010000002.1"/>
</dbReference>
<evidence type="ECO:0000313" key="3">
    <source>
        <dbReference type="Proteomes" id="UP000721954"/>
    </source>
</evidence>
<dbReference type="Proteomes" id="UP000721954">
    <property type="component" value="Unassembled WGS sequence"/>
</dbReference>
<evidence type="ECO:0008006" key="4">
    <source>
        <dbReference type="Google" id="ProtNLM"/>
    </source>
</evidence>
<reference evidence="2 3" key="1">
    <citation type="submission" date="2021-02" db="EMBL/GenBank/DDBJ databases">
        <title>Streptomyces spirodelae sp. nov., isolated from duckweed.</title>
        <authorList>
            <person name="Saimee Y."/>
            <person name="Duangmal K."/>
        </authorList>
    </citation>
    <scope>NUCLEOTIDE SEQUENCE [LARGE SCALE GENOMIC DNA]</scope>
    <source>
        <strain evidence="2 3">DSM 42105</strain>
    </source>
</reference>
<evidence type="ECO:0000313" key="2">
    <source>
        <dbReference type="EMBL" id="MBO8197602.1"/>
    </source>
</evidence>
<accession>A0ABS3XRJ9</accession>
<sequence length="207" mass="22471">MAAMPERPTRRIRYALLTVLAVALVAAGAVAGALTQHEDPKAPKKFSEVSGDTCHTVLLGLSDSVLDRVVPTSHYVSGWQKVTRKKDQYSSLCGIDADGKRALRVSVQQQNVAAPLRDADRTGREKAEKVPGFEESWSTRDGAAAAVPCTKKKDKDENTELQVVVESFAEKGEDVRKDLVRILKASVKTNHSLACYSAPMEDGSAYD</sequence>
<feature type="compositionally biased region" description="Basic and acidic residues" evidence="1">
    <location>
        <begin position="117"/>
        <end position="132"/>
    </location>
</feature>
<name>A0ABS3XRJ9_9ACTN</name>